<dbReference type="PANTHER" id="PTHR12756">
    <property type="entry name" value="CYTOSOLIC CARBOXYPEPTIDASE"/>
    <property type="match status" value="1"/>
</dbReference>
<dbReference type="GO" id="GO:0004181">
    <property type="term" value="F:metallocarboxypeptidase activity"/>
    <property type="evidence" value="ECO:0007669"/>
    <property type="project" value="InterPro"/>
</dbReference>
<comment type="caution">
    <text evidence="5">The sequence shown here is derived from an EMBL/GenBank/DDBJ whole genome shotgun (WGS) entry which is preliminary data.</text>
</comment>
<protein>
    <recommendedName>
        <fullName evidence="4">Peptidase M14 domain-containing protein</fullName>
    </recommendedName>
</protein>
<accession>A0A8S1SRH1</accession>
<evidence type="ECO:0000259" key="4">
    <source>
        <dbReference type="PROSITE" id="PS52035"/>
    </source>
</evidence>
<dbReference type="OrthoDB" id="10253041at2759"/>
<dbReference type="EMBL" id="CAJJDO010000009">
    <property type="protein sequence ID" value="CAD8141082.1"/>
    <property type="molecule type" value="Genomic_DNA"/>
</dbReference>
<organism evidence="5 6">
    <name type="scientific">Paramecium pentaurelia</name>
    <dbReference type="NCBI Taxonomy" id="43138"/>
    <lineage>
        <taxon>Eukaryota</taxon>
        <taxon>Sar</taxon>
        <taxon>Alveolata</taxon>
        <taxon>Ciliophora</taxon>
        <taxon>Intramacronucleata</taxon>
        <taxon>Oligohymenophorea</taxon>
        <taxon>Peniculida</taxon>
        <taxon>Parameciidae</taxon>
        <taxon>Paramecium</taxon>
    </lineage>
</organism>
<comment type="similarity">
    <text evidence="2 3">Belongs to the peptidase M14 family.</text>
</comment>
<evidence type="ECO:0000256" key="2">
    <source>
        <dbReference type="ARBA" id="ARBA00005988"/>
    </source>
</evidence>
<dbReference type="GO" id="GO:0008270">
    <property type="term" value="F:zinc ion binding"/>
    <property type="evidence" value="ECO:0007669"/>
    <property type="project" value="InterPro"/>
</dbReference>
<comment type="cofactor">
    <cofactor evidence="1">
        <name>Zn(2+)</name>
        <dbReference type="ChEBI" id="CHEBI:29105"/>
    </cofactor>
</comment>
<evidence type="ECO:0000256" key="3">
    <source>
        <dbReference type="PROSITE-ProRule" id="PRU01379"/>
    </source>
</evidence>
<gene>
    <name evidence="5" type="ORF">PPENT_87.1.T0090429</name>
</gene>
<dbReference type="PANTHER" id="PTHR12756:SF11">
    <property type="entry name" value="CYTOSOLIC CARBOXYPEPTIDASE 1"/>
    <property type="match status" value="1"/>
</dbReference>
<dbReference type="PROSITE" id="PS52035">
    <property type="entry name" value="PEPTIDASE_M14"/>
    <property type="match status" value="1"/>
</dbReference>
<dbReference type="Proteomes" id="UP000689195">
    <property type="component" value="Unassembled WGS sequence"/>
</dbReference>
<proteinExistence type="inferred from homology"/>
<evidence type="ECO:0000256" key="1">
    <source>
        <dbReference type="ARBA" id="ARBA00001947"/>
    </source>
</evidence>
<dbReference type="AlphaFoldDB" id="A0A8S1SRH1"/>
<name>A0A8S1SRH1_9CILI</name>
<sequence>MNKKLQLITIHNYSLINYLKVFQKKLGLDNTVIQPSINQQSGKLEQIGDEIQVYSHYDSSNLFFITIDQDGINILLNSDSNTNGCTQWFNFQIQSLKPVVTIKFKILNNRRSKQLLTSCNLFTSKNKCFDIHYYKTNVNHPYYANEDINIAQYQRCKSFYTLEFKYTFIDKEFITFAYAEPYPLSRVLQLRDYTIIGYTNLNNPIIRIKKGKAKKYVVILARQHPCETSGSFIAEEMIKIINSQKYRYIIYPMVNPDGVFLGNSRCNKNGIDLNRKWINPSLQEEPEIYYIKQSLTKYQTRIKFMIDLHGHSTKQNYFIYGCSTNQNNNIKMKHFVKQFQNSKHFSLKDCSFAAQIDRKCTARQTFWLEYNIQYSMTIEISLFGSQQGQQKGKFNNMDFQEIAEQIYNSIEQFNEDDIDLIQMPIIECLNDSCESESECEQDIVKDTIVKKKSQQCKLLEQQNQKPCNIKQDEDIKQKQQILPKLRISKVMSKSEHRGSSIFEIDNSFIFRLEQFNNNFNVIKYFPQRNIQPKRMSSIKKYSNNNNNNATINVDQLKKYLIL</sequence>
<keyword evidence="6" id="KW-1185">Reference proteome</keyword>
<reference evidence="5" key="1">
    <citation type="submission" date="2021-01" db="EMBL/GenBank/DDBJ databases">
        <authorList>
            <consortium name="Genoscope - CEA"/>
            <person name="William W."/>
        </authorList>
    </citation>
    <scope>NUCLEOTIDE SEQUENCE</scope>
</reference>
<evidence type="ECO:0000313" key="6">
    <source>
        <dbReference type="Proteomes" id="UP000689195"/>
    </source>
</evidence>
<evidence type="ECO:0000313" key="5">
    <source>
        <dbReference type="EMBL" id="CAD8141082.1"/>
    </source>
</evidence>
<dbReference type="InterPro" id="IPR050821">
    <property type="entry name" value="Cytosolic_carboxypeptidase"/>
</dbReference>
<dbReference type="GO" id="GO:0006508">
    <property type="term" value="P:proteolysis"/>
    <property type="evidence" value="ECO:0007669"/>
    <property type="project" value="InterPro"/>
</dbReference>
<dbReference type="InterPro" id="IPR000834">
    <property type="entry name" value="Peptidase_M14"/>
</dbReference>
<feature type="active site" description="Proton donor/acceptor" evidence="3">
    <location>
        <position position="379"/>
    </location>
</feature>
<dbReference type="Pfam" id="PF00246">
    <property type="entry name" value="Peptidase_M14"/>
    <property type="match status" value="1"/>
</dbReference>
<feature type="domain" description="Peptidase M14" evidence="4">
    <location>
        <begin position="158"/>
        <end position="406"/>
    </location>
</feature>